<accession>A0A0N0BKN3</accession>
<gene>
    <name evidence="1" type="ORF">WN51_04707</name>
</gene>
<reference evidence="1 2" key="1">
    <citation type="submission" date="2015-07" db="EMBL/GenBank/DDBJ databases">
        <title>The genome of Melipona quadrifasciata.</title>
        <authorList>
            <person name="Pan H."/>
            <person name="Kapheim K."/>
        </authorList>
    </citation>
    <scope>NUCLEOTIDE SEQUENCE [LARGE SCALE GENOMIC DNA]</scope>
    <source>
        <strain evidence="1">0111107301</strain>
        <tissue evidence="1">Whole body</tissue>
    </source>
</reference>
<dbReference type="Proteomes" id="UP000053105">
    <property type="component" value="Unassembled WGS sequence"/>
</dbReference>
<organism evidence="1 2">
    <name type="scientific">Melipona quadrifasciata</name>
    <dbReference type="NCBI Taxonomy" id="166423"/>
    <lineage>
        <taxon>Eukaryota</taxon>
        <taxon>Metazoa</taxon>
        <taxon>Ecdysozoa</taxon>
        <taxon>Arthropoda</taxon>
        <taxon>Hexapoda</taxon>
        <taxon>Insecta</taxon>
        <taxon>Pterygota</taxon>
        <taxon>Neoptera</taxon>
        <taxon>Endopterygota</taxon>
        <taxon>Hymenoptera</taxon>
        <taxon>Apocrita</taxon>
        <taxon>Aculeata</taxon>
        <taxon>Apoidea</taxon>
        <taxon>Anthophila</taxon>
        <taxon>Apidae</taxon>
        <taxon>Melipona</taxon>
    </lineage>
</organism>
<protein>
    <submittedName>
        <fullName evidence="1">Uncharacterized protein</fullName>
    </submittedName>
</protein>
<proteinExistence type="predicted"/>
<sequence>MSESTVLMKFQNFHTTHMTYSQKISTTMKKTEHSISGRKYVN</sequence>
<name>A0A0N0BKN3_9HYME</name>
<evidence type="ECO:0000313" key="1">
    <source>
        <dbReference type="EMBL" id="KOX80842.1"/>
    </source>
</evidence>
<dbReference type="AlphaFoldDB" id="A0A0N0BKN3"/>
<keyword evidence="2" id="KW-1185">Reference proteome</keyword>
<dbReference type="EMBL" id="KQ435696">
    <property type="protein sequence ID" value="KOX80842.1"/>
    <property type="molecule type" value="Genomic_DNA"/>
</dbReference>
<evidence type="ECO:0000313" key="2">
    <source>
        <dbReference type="Proteomes" id="UP000053105"/>
    </source>
</evidence>